<gene>
    <name evidence="1" type="ORF">B0H67DRAFT_166860</name>
</gene>
<protein>
    <submittedName>
        <fullName evidence="1">Uncharacterized protein</fullName>
    </submittedName>
</protein>
<sequence>MFEPEQGRSCSCPHGCHGPWLAHRPPPAPGQTVTGDSFFLCFSLRWRRNSSADGLHLDELSESLNPQRSLLRQSSLGFPPHPYPYPFRAADLVYNRQTHPADTPSFWSQNHFSVVFADFSSSDFWPLVAV</sequence>
<comment type="caution">
    <text evidence="1">The sequence shown here is derived from an EMBL/GenBank/DDBJ whole genome shotgun (WGS) entry which is preliminary data.</text>
</comment>
<accession>A0AA40APX0</accession>
<evidence type="ECO:0000313" key="1">
    <source>
        <dbReference type="EMBL" id="KAK0719829.1"/>
    </source>
</evidence>
<name>A0AA40APX0_9PEZI</name>
<dbReference type="AlphaFoldDB" id="A0AA40APX0"/>
<reference evidence="1" key="1">
    <citation type="submission" date="2023-06" db="EMBL/GenBank/DDBJ databases">
        <title>Genome-scale phylogeny and comparative genomics of the fungal order Sordariales.</title>
        <authorList>
            <consortium name="Lawrence Berkeley National Laboratory"/>
            <person name="Hensen N."/>
            <person name="Bonometti L."/>
            <person name="Westerberg I."/>
            <person name="Brannstrom I.O."/>
            <person name="Guillou S."/>
            <person name="Cros-Aarteil S."/>
            <person name="Calhoun S."/>
            <person name="Haridas S."/>
            <person name="Kuo A."/>
            <person name="Mondo S."/>
            <person name="Pangilinan J."/>
            <person name="Riley R."/>
            <person name="Labutti K."/>
            <person name="Andreopoulos B."/>
            <person name="Lipzen A."/>
            <person name="Chen C."/>
            <person name="Yanf M."/>
            <person name="Daum C."/>
            <person name="Ng V."/>
            <person name="Clum A."/>
            <person name="Steindorff A."/>
            <person name="Ohm R."/>
            <person name="Martin F."/>
            <person name="Silar P."/>
            <person name="Natvig D."/>
            <person name="Lalanne C."/>
            <person name="Gautier V."/>
            <person name="Ament-Velasquez S.L."/>
            <person name="Kruys A."/>
            <person name="Hutchinson M.I."/>
            <person name="Powell A.J."/>
            <person name="Barry K."/>
            <person name="Miller A.N."/>
            <person name="Grigoriev I.V."/>
            <person name="Debuchy R."/>
            <person name="Gladieux P."/>
            <person name="Thoren M.H."/>
            <person name="Johannesson H."/>
        </authorList>
    </citation>
    <scope>NUCLEOTIDE SEQUENCE</scope>
    <source>
        <strain evidence="1">SMH4607-1</strain>
    </source>
</reference>
<dbReference type="EMBL" id="JAUKUA010000003">
    <property type="protein sequence ID" value="KAK0719829.1"/>
    <property type="molecule type" value="Genomic_DNA"/>
</dbReference>
<evidence type="ECO:0000313" key="2">
    <source>
        <dbReference type="Proteomes" id="UP001172102"/>
    </source>
</evidence>
<organism evidence="1 2">
    <name type="scientific">Lasiosphaeris hirsuta</name>
    <dbReference type="NCBI Taxonomy" id="260670"/>
    <lineage>
        <taxon>Eukaryota</taxon>
        <taxon>Fungi</taxon>
        <taxon>Dikarya</taxon>
        <taxon>Ascomycota</taxon>
        <taxon>Pezizomycotina</taxon>
        <taxon>Sordariomycetes</taxon>
        <taxon>Sordariomycetidae</taxon>
        <taxon>Sordariales</taxon>
        <taxon>Lasiosphaeriaceae</taxon>
        <taxon>Lasiosphaeris</taxon>
    </lineage>
</organism>
<keyword evidence="2" id="KW-1185">Reference proteome</keyword>
<dbReference type="Proteomes" id="UP001172102">
    <property type="component" value="Unassembled WGS sequence"/>
</dbReference>
<proteinExistence type="predicted"/>